<name>A0A061RRF9_9CHLO</name>
<protein>
    <submittedName>
        <fullName evidence="2">Uncharacterized protein</fullName>
    </submittedName>
</protein>
<gene>
    <name evidence="2" type="ORF">TSPGSL018_29272</name>
</gene>
<evidence type="ECO:0000256" key="1">
    <source>
        <dbReference type="SAM" id="MobiDB-lite"/>
    </source>
</evidence>
<feature type="compositionally biased region" description="Low complexity" evidence="1">
    <location>
        <begin position="35"/>
        <end position="44"/>
    </location>
</feature>
<evidence type="ECO:0000313" key="2">
    <source>
        <dbReference type="EMBL" id="JAC73280.1"/>
    </source>
</evidence>
<feature type="region of interest" description="Disordered" evidence="1">
    <location>
        <begin position="35"/>
        <end position="77"/>
    </location>
</feature>
<proteinExistence type="predicted"/>
<reference evidence="2" key="1">
    <citation type="submission" date="2014-05" db="EMBL/GenBank/DDBJ databases">
        <title>The transcriptome of the halophilic microalga Tetraselmis sp. GSL018 isolated from the Great Salt Lake, Utah.</title>
        <authorList>
            <person name="Jinkerson R.E."/>
            <person name="D'Adamo S."/>
            <person name="Posewitz M.C."/>
        </authorList>
    </citation>
    <scope>NUCLEOTIDE SEQUENCE</scope>
    <source>
        <strain evidence="2">GSL018</strain>
    </source>
</reference>
<organism evidence="2">
    <name type="scientific">Tetraselmis sp. GSL018</name>
    <dbReference type="NCBI Taxonomy" id="582737"/>
    <lineage>
        <taxon>Eukaryota</taxon>
        <taxon>Viridiplantae</taxon>
        <taxon>Chlorophyta</taxon>
        <taxon>core chlorophytes</taxon>
        <taxon>Chlorodendrophyceae</taxon>
        <taxon>Chlorodendrales</taxon>
        <taxon>Chlorodendraceae</taxon>
        <taxon>Tetraselmis</taxon>
    </lineage>
</organism>
<sequence>MSCTSEWVRRAAVKAGGRALHPFLLWNCLPRAGASEPHAAPAAGAPGGGCPPRPGILREAPPRAQGRGAPRRRGRRR</sequence>
<dbReference type="EMBL" id="GBEZ01012624">
    <property type="protein sequence ID" value="JAC73280.1"/>
    <property type="molecule type" value="Transcribed_RNA"/>
</dbReference>
<feature type="compositionally biased region" description="Low complexity" evidence="1">
    <location>
        <begin position="58"/>
        <end position="68"/>
    </location>
</feature>
<dbReference type="AlphaFoldDB" id="A0A061RRF9"/>
<accession>A0A061RRF9</accession>